<evidence type="ECO:0000313" key="6">
    <source>
        <dbReference type="Proteomes" id="UP000746503"/>
    </source>
</evidence>
<organism evidence="5 6">
    <name type="scientific">Streptomyces spiramenti</name>
    <dbReference type="NCBI Taxonomy" id="2720606"/>
    <lineage>
        <taxon>Bacteria</taxon>
        <taxon>Bacillati</taxon>
        <taxon>Actinomycetota</taxon>
        <taxon>Actinomycetes</taxon>
        <taxon>Kitasatosporales</taxon>
        <taxon>Streptomycetaceae</taxon>
        <taxon>Streptomyces</taxon>
    </lineage>
</organism>
<keyword evidence="5" id="KW-0378">Hydrolase</keyword>
<proteinExistence type="inferred from homology"/>
<dbReference type="PANTHER" id="PTHR10963:SF55">
    <property type="entry name" value="GLYCOSIDE HYDROLASE FAMILY 16 PROTEIN"/>
    <property type="match status" value="1"/>
</dbReference>
<dbReference type="EMBL" id="JAAVJB010000205">
    <property type="protein sequence ID" value="NJP68376.1"/>
    <property type="molecule type" value="Genomic_DNA"/>
</dbReference>
<dbReference type="Pfam" id="PF00722">
    <property type="entry name" value="Glyco_hydro_16"/>
    <property type="match status" value="1"/>
</dbReference>
<feature type="signal peptide" evidence="3">
    <location>
        <begin position="1"/>
        <end position="36"/>
    </location>
</feature>
<dbReference type="GO" id="GO:0016787">
    <property type="term" value="F:hydrolase activity"/>
    <property type="evidence" value="ECO:0007669"/>
    <property type="project" value="UniProtKB-KW"/>
</dbReference>
<dbReference type="InterPro" id="IPR013320">
    <property type="entry name" value="ConA-like_dom_sf"/>
</dbReference>
<gene>
    <name evidence="5" type="ORF">HCJ92_19260</name>
</gene>
<dbReference type="PANTHER" id="PTHR10963">
    <property type="entry name" value="GLYCOSYL HYDROLASE-RELATED"/>
    <property type="match status" value="1"/>
</dbReference>
<dbReference type="PROSITE" id="PS51762">
    <property type="entry name" value="GH16_2"/>
    <property type="match status" value="1"/>
</dbReference>
<dbReference type="RefSeq" id="WP_167934879.1">
    <property type="nucleotide sequence ID" value="NZ_JAAVJB010000205.1"/>
</dbReference>
<evidence type="ECO:0000256" key="2">
    <source>
        <dbReference type="SAM" id="MobiDB-lite"/>
    </source>
</evidence>
<comment type="similarity">
    <text evidence="1">Belongs to the glycosyl hydrolase 16 family.</text>
</comment>
<comment type="caution">
    <text evidence="5">The sequence shown here is derived from an EMBL/GenBank/DDBJ whole genome shotgun (WGS) entry which is preliminary data.</text>
</comment>
<evidence type="ECO:0000313" key="5">
    <source>
        <dbReference type="EMBL" id="NJP68376.1"/>
    </source>
</evidence>
<name>A0ABX1AS00_9ACTN</name>
<dbReference type="SUPFAM" id="SSF49899">
    <property type="entry name" value="Concanavalin A-like lectins/glucanases"/>
    <property type="match status" value="1"/>
</dbReference>
<dbReference type="InterPro" id="IPR000757">
    <property type="entry name" value="Beta-glucanase-like"/>
</dbReference>
<evidence type="ECO:0000256" key="1">
    <source>
        <dbReference type="ARBA" id="ARBA00006865"/>
    </source>
</evidence>
<sequence>MSTNRSGRRRGARRTAVAGAALGLGAALLAAGTATGSPGSATSADPAAADPPTATVVFHDDFDGPAGAPVDGSSWNLDPGDNINNVERQYYTDGTDNVAQDGNGNLVITAEEGNPGNHQCYYGPCEYTSGRINTAGKIEAEHGRVEARIQLPEGQGVWPAFWMLGTDFGDVGWPQSGEIDIMELLGHEMDTVHGTVHGPGYSGGGGIGSAYQLPDGGSFGDGFHTFAIDWSPESITWSVDGDEYQTLTPADVTGEWVFDKPFFLILNVAVGGEWPGYPDESTQFPQEMVVDHVTVTEFTG</sequence>
<keyword evidence="3" id="KW-0732">Signal</keyword>
<evidence type="ECO:0000259" key="4">
    <source>
        <dbReference type="PROSITE" id="PS51762"/>
    </source>
</evidence>
<feature type="domain" description="GH16" evidence="4">
    <location>
        <begin position="44"/>
        <end position="300"/>
    </location>
</feature>
<feature type="chain" id="PRO_5045067227" evidence="3">
    <location>
        <begin position="37"/>
        <end position="300"/>
    </location>
</feature>
<dbReference type="Proteomes" id="UP000746503">
    <property type="component" value="Unassembled WGS sequence"/>
</dbReference>
<dbReference type="InterPro" id="IPR006311">
    <property type="entry name" value="TAT_signal"/>
</dbReference>
<dbReference type="CDD" id="cd08023">
    <property type="entry name" value="GH16_laminarinase_like"/>
    <property type="match status" value="1"/>
</dbReference>
<evidence type="ECO:0000256" key="3">
    <source>
        <dbReference type="SAM" id="SignalP"/>
    </source>
</evidence>
<protein>
    <submittedName>
        <fullName evidence="5">Glycoside hydrolase family 16 protein</fullName>
    </submittedName>
</protein>
<dbReference type="Gene3D" id="2.60.120.200">
    <property type="match status" value="1"/>
</dbReference>
<keyword evidence="6" id="KW-1185">Reference proteome</keyword>
<dbReference type="PROSITE" id="PS51318">
    <property type="entry name" value="TAT"/>
    <property type="match status" value="1"/>
</dbReference>
<accession>A0ABX1AS00</accession>
<reference evidence="5 6" key="1">
    <citation type="submission" date="2020-03" db="EMBL/GenBank/DDBJ databases">
        <title>Draft genome of Streptomyces sp. ventii, isolated from the Axial Seamount in the Pacific Ocean, and resequencing of the two type strains Streptomyces lonarensis strain NCL 716 and Streptomyces bohaiensis strain 11A07.</title>
        <authorList>
            <person name="Loughran R.M."/>
            <person name="Pfannmuller K.M."/>
            <person name="Wasson B.J."/>
            <person name="Deadmond M.C."/>
            <person name="Paddock B.E."/>
            <person name="Koyack M.J."/>
            <person name="Gallegos D.A."/>
            <person name="Mitchell E.A."/>
            <person name="Ushijima B."/>
            <person name="Saw J.H."/>
            <person name="Mcphail K.L."/>
            <person name="Videau P."/>
        </authorList>
    </citation>
    <scope>NUCLEOTIDE SEQUENCE [LARGE SCALE GENOMIC DNA]</scope>
    <source>
        <strain evidence="6">5675061</strain>
    </source>
</reference>
<dbReference type="InterPro" id="IPR050546">
    <property type="entry name" value="Glycosyl_Hydrlase_16"/>
</dbReference>
<feature type="region of interest" description="Disordered" evidence="2">
    <location>
        <begin position="33"/>
        <end position="54"/>
    </location>
</feature>